<dbReference type="FunCoup" id="A0A804KNY1">
    <property type="interactions" value="1035"/>
</dbReference>
<accession>A0A804KNY1</accession>
<reference evidence="3" key="2">
    <citation type="submission" date="2021-05" db="UniProtKB">
        <authorList>
            <consortium name="EnsemblPlants"/>
        </authorList>
    </citation>
    <scope>IDENTIFICATION</scope>
    <source>
        <strain evidence="3">subsp. malaccensis</strain>
    </source>
</reference>
<proteinExistence type="predicted"/>
<dbReference type="PANTHER" id="PTHR33264">
    <property type="entry name" value="EXPRESSED PROTEIN"/>
    <property type="match status" value="1"/>
</dbReference>
<reference evidence="2" key="1">
    <citation type="submission" date="2021-03" db="EMBL/GenBank/DDBJ databases">
        <authorList>
            <consortium name="Genoscope - CEA"/>
            <person name="William W."/>
        </authorList>
    </citation>
    <scope>NUCLEOTIDE SEQUENCE</scope>
    <source>
        <strain evidence="2">Doubled-haploid Pahang</strain>
    </source>
</reference>
<feature type="region of interest" description="Disordered" evidence="1">
    <location>
        <begin position="1"/>
        <end position="29"/>
    </location>
</feature>
<dbReference type="EnsemblPlants" id="Ma09_t26360.1">
    <property type="protein sequence ID" value="Ma09_p26360.1"/>
    <property type="gene ID" value="Ma09_g26360"/>
</dbReference>
<dbReference type="Proteomes" id="UP000012960">
    <property type="component" value="Unplaced"/>
</dbReference>
<dbReference type="PANTHER" id="PTHR33264:SF69">
    <property type="entry name" value="WRKY DOMAIN-CONTAINING PROTEIN"/>
    <property type="match status" value="1"/>
</dbReference>
<evidence type="ECO:0000313" key="2">
    <source>
        <dbReference type="EMBL" id="CAG1836534.1"/>
    </source>
</evidence>
<dbReference type="OrthoDB" id="695262at2759"/>
<feature type="compositionally biased region" description="Basic and acidic residues" evidence="1">
    <location>
        <begin position="137"/>
        <end position="154"/>
    </location>
</feature>
<evidence type="ECO:0000313" key="4">
    <source>
        <dbReference type="Proteomes" id="UP000012960"/>
    </source>
</evidence>
<evidence type="ECO:0000256" key="1">
    <source>
        <dbReference type="SAM" id="MobiDB-lite"/>
    </source>
</evidence>
<dbReference type="AlphaFoldDB" id="A0A804KNY1"/>
<gene>
    <name evidence="2" type="ORF">GSMUA_245030.1</name>
</gene>
<dbReference type="Gramene" id="Ma09_t26360.1">
    <property type="protein sequence ID" value="Ma09_p26360.1"/>
    <property type="gene ID" value="Ma09_g26360"/>
</dbReference>
<feature type="compositionally biased region" description="Basic residues" evidence="1">
    <location>
        <begin position="1"/>
        <end position="10"/>
    </location>
</feature>
<protein>
    <submittedName>
        <fullName evidence="2">(wild Malaysian banana) hypothetical protein</fullName>
    </submittedName>
</protein>
<dbReference type="EMBL" id="HG996474">
    <property type="protein sequence ID" value="CAG1836534.1"/>
    <property type="molecule type" value="Genomic_DNA"/>
</dbReference>
<feature type="region of interest" description="Disordered" evidence="1">
    <location>
        <begin position="99"/>
        <end position="186"/>
    </location>
</feature>
<dbReference type="OMA" id="CCCPCSI"/>
<evidence type="ECO:0000313" key="3">
    <source>
        <dbReference type="EnsemblPlants" id="Ma09_p26360.1"/>
    </source>
</evidence>
<sequence length="186" mass="19676">MARVNAHRRLLPSSSPVTPRAGVAPSAAGIPVAPNRKHPVILKQTTRPGARCAEVAGGTAADCVAVCCLGPCLVVNLLVLTAVRLPAVACRRALRAREKRRQRARKRKETALLGPKAGFGGDGSSSDAQEDSNGDVDGLRREAGPSPVELEREMLAQFQGMGFWRSPSNGDRAPTYDDGACNVSQR</sequence>
<dbReference type="InParanoid" id="A0A804KNY1"/>
<organism evidence="3 4">
    <name type="scientific">Musa acuminata subsp. malaccensis</name>
    <name type="common">Wild banana</name>
    <name type="synonym">Musa malaccensis</name>
    <dbReference type="NCBI Taxonomy" id="214687"/>
    <lineage>
        <taxon>Eukaryota</taxon>
        <taxon>Viridiplantae</taxon>
        <taxon>Streptophyta</taxon>
        <taxon>Embryophyta</taxon>
        <taxon>Tracheophyta</taxon>
        <taxon>Spermatophyta</taxon>
        <taxon>Magnoliopsida</taxon>
        <taxon>Liliopsida</taxon>
        <taxon>Zingiberales</taxon>
        <taxon>Musaceae</taxon>
        <taxon>Musa</taxon>
    </lineage>
</organism>
<name>A0A804KNY1_MUSAM</name>
<feature type="compositionally biased region" description="Basic residues" evidence="1">
    <location>
        <begin position="99"/>
        <end position="108"/>
    </location>
</feature>
<keyword evidence="4" id="KW-1185">Reference proteome</keyword>